<comment type="caution">
    <text evidence="4">The sequence shown here is derived from an EMBL/GenBank/DDBJ whole genome shotgun (WGS) entry which is preliminary data.</text>
</comment>
<comment type="similarity">
    <text evidence="1">Belongs to the 4-oxalocrotonate tautomerase family.</text>
</comment>
<feature type="domain" description="4-oxalocrotonate tautomerase-like" evidence="3">
    <location>
        <begin position="2"/>
        <end position="58"/>
    </location>
</feature>
<evidence type="ECO:0000256" key="2">
    <source>
        <dbReference type="ARBA" id="ARBA00023235"/>
    </source>
</evidence>
<evidence type="ECO:0000259" key="3">
    <source>
        <dbReference type="Pfam" id="PF01361"/>
    </source>
</evidence>
<evidence type="ECO:0000313" key="5">
    <source>
        <dbReference type="Proteomes" id="UP000054262"/>
    </source>
</evidence>
<evidence type="ECO:0000256" key="1">
    <source>
        <dbReference type="ARBA" id="ARBA00006723"/>
    </source>
</evidence>
<dbReference type="GO" id="GO:0016853">
    <property type="term" value="F:isomerase activity"/>
    <property type="evidence" value="ECO:0007669"/>
    <property type="project" value="UniProtKB-KW"/>
</dbReference>
<proteinExistence type="inferred from homology"/>
<keyword evidence="5" id="KW-1185">Reference proteome</keyword>
<gene>
    <name evidence="4" type="ORF">MB2181_05515</name>
</gene>
<dbReference type="SUPFAM" id="SSF55331">
    <property type="entry name" value="Tautomerase/MIF"/>
    <property type="match status" value="1"/>
</dbReference>
<dbReference type="InterPro" id="IPR004370">
    <property type="entry name" value="4-OT-like_dom"/>
</dbReference>
<dbReference type="AlphaFoldDB" id="A0P7K0"/>
<dbReference type="OrthoDB" id="8527422at2"/>
<organism evidence="4 5">
    <name type="scientific">Methylophilales bacterium HTCC2181</name>
    <dbReference type="NCBI Taxonomy" id="383631"/>
    <lineage>
        <taxon>Bacteria</taxon>
        <taxon>Pseudomonadati</taxon>
        <taxon>Pseudomonadota</taxon>
        <taxon>Betaproteobacteria</taxon>
        <taxon>Nitrosomonadales</taxon>
        <taxon>OM43 clade</taxon>
    </lineage>
</organism>
<dbReference type="PANTHER" id="PTHR35530:SF2">
    <property type="entry name" value="BSL4019 PROTEIN"/>
    <property type="match status" value="1"/>
</dbReference>
<dbReference type="Gene3D" id="3.30.429.10">
    <property type="entry name" value="Macrophage Migration Inhibitory Factor"/>
    <property type="match status" value="1"/>
</dbReference>
<evidence type="ECO:0000313" key="4">
    <source>
        <dbReference type="EMBL" id="EAV47510.1"/>
    </source>
</evidence>
<reference evidence="4 5" key="1">
    <citation type="submission" date="2006-11" db="EMBL/GenBank/DDBJ databases">
        <authorList>
            <person name="Giovannoni S."/>
            <person name="Vergin K."/>
            <person name="Ferriera S."/>
            <person name="Johnson J."/>
            <person name="Kravitz S."/>
            <person name="Beeson K."/>
            <person name="Sutton G."/>
            <person name="Rogers Y.-H."/>
            <person name="Friedman R."/>
            <person name="Frazier M."/>
            <person name="Venter J.C."/>
        </authorList>
    </citation>
    <scope>NUCLEOTIDE SEQUENCE [LARGE SCALE GENOMIC DNA]</scope>
    <source>
        <strain evidence="4 5">HTCC2181</strain>
    </source>
</reference>
<accession>A0P7K0</accession>
<dbReference type="Proteomes" id="UP000054262">
    <property type="component" value="Unassembled WGS sequence"/>
</dbReference>
<protein>
    <submittedName>
        <fullName evidence="4">Putative isomerase</fullName>
    </submittedName>
</protein>
<dbReference type="InterPro" id="IPR014347">
    <property type="entry name" value="Tautomerase/MIF_sf"/>
</dbReference>
<dbReference type="PANTHER" id="PTHR35530">
    <property type="entry name" value="TAUTOMERASE-RELATED"/>
    <property type="match status" value="1"/>
</dbReference>
<dbReference type="EMBL" id="AAUX01000001">
    <property type="protein sequence ID" value="EAV47510.1"/>
    <property type="molecule type" value="Genomic_DNA"/>
</dbReference>
<name>A0P7K0_9PROT</name>
<sequence>MPFINVKLAGALNKDQKQQIAKEITEMMQRVANKPASYTYIVFEEVKTEDWAIGGALLG</sequence>
<dbReference type="Pfam" id="PF01361">
    <property type="entry name" value="Tautomerase"/>
    <property type="match status" value="1"/>
</dbReference>
<keyword evidence="2 4" id="KW-0413">Isomerase</keyword>